<dbReference type="BioCyc" id="RCHA213810:RUM_RS02010-MONOMER"/>
<dbReference type="AlphaFoldDB" id="D4LAK4"/>
<evidence type="ECO:0000313" key="3">
    <source>
        <dbReference type="Proteomes" id="UP000007054"/>
    </source>
</evidence>
<gene>
    <name evidence="2" type="ordered locus">RUM_04140</name>
</gene>
<organism evidence="2 3">
    <name type="scientific">Ruminococcus champanellensis (strain DSM 18848 / JCM 17042 / KCTC 15320 / 18P13)</name>
    <dbReference type="NCBI Taxonomy" id="213810"/>
    <lineage>
        <taxon>Bacteria</taxon>
        <taxon>Bacillati</taxon>
        <taxon>Bacillota</taxon>
        <taxon>Clostridia</taxon>
        <taxon>Eubacteriales</taxon>
        <taxon>Oscillospiraceae</taxon>
        <taxon>Ruminococcus</taxon>
    </lineage>
</organism>
<feature type="transmembrane region" description="Helical" evidence="1">
    <location>
        <begin position="6"/>
        <end position="23"/>
    </location>
</feature>
<dbReference type="STRING" id="213810.RUM_04140"/>
<proteinExistence type="predicted"/>
<sequence>MELVLEALMCVMFDGAMGFLIPRSLQCAHTEKRRYRIADGIFALGFLLGLAAKCLAGGSWIVLTLLALGFMLSYTAFVLTFPEKRKHCEGR</sequence>
<dbReference type="KEGG" id="rch:RUM_04140"/>
<dbReference type="EMBL" id="FP929052">
    <property type="protein sequence ID" value="CBL16649.1"/>
    <property type="molecule type" value="Genomic_DNA"/>
</dbReference>
<feature type="transmembrane region" description="Helical" evidence="1">
    <location>
        <begin position="35"/>
        <end position="52"/>
    </location>
</feature>
<keyword evidence="1" id="KW-1133">Transmembrane helix</keyword>
<feature type="transmembrane region" description="Helical" evidence="1">
    <location>
        <begin position="58"/>
        <end position="81"/>
    </location>
</feature>
<protein>
    <submittedName>
        <fullName evidence="2">Uncharacterized protein</fullName>
    </submittedName>
</protein>
<dbReference type="PATRIC" id="fig|213810.4.peg.322"/>
<dbReference type="GeneID" id="83155246"/>
<keyword evidence="3" id="KW-1185">Reference proteome</keyword>
<reference evidence="2" key="1">
    <citation type="submission" date="2010-03" db="EMBL/GenBank/DDBJ databases">
        <title>The genome sequence of Ruminococcus sp. 18P13.</title>
        <authorList>
            <consortium name="metaHIT consortium -- http://www.metahit.eu/"/>
            <person name="Pajon A."/>
            <person name="Turner K."/>
            <person name="Parkhill J."/>
            <person name="Bernalier A."/>
        </authorList>
    </citation>
    <scope>NUCLEOTIDE SEQUENCE [LARGE SCALE GENOMIC DNA]</scope>
    <source>
        <strain evidence="2">Type strain: 18P13</strain>
    </source>
</reference>
<dbReference type="Proteomes" id="UP000007054">
    <property type="component" value="Chromosome"/>
</dbReference>
<accession>D4LAK4</accession>
<keyword evidence="1" id="KW-0472">Membrane</keyword>
<dbReference type="RefSeq" id="WP_015557556.1">
    <property type="nucleotide sequence ID" value="NC_021039.1"/>
</dbReference>
<evidence type="ECO:0000313" key="2">
    <source>
        <dbReference type="EMBL" id="CBL16649.1"/>
    </source>
</evidence>
<dbReference type="HOGENOM" id="CLU_2425099_0_0_9"/>
<evidence type="ECO:0000256" key="1">
    <source>
        <dbReference type="SAM" id="Phobius"/>
    </source>
</evidence>
<name>D4LAK4_RUMC1</name>
<keyword evidence="1" id="KW-0812">Transmembrane</keyword>
<reference evidence="2" key="2">
    <citation type="submission" date="2010-03" db="EMBL/GenBank/DDBJ databases">
        <authorList>
            <person name="Pajon A."/>
        </authorList>
    </citation>
    <scope>NUCLEOTIDE SEQUENCE</scope>
    <source>
        <strain evidence="2">Type strain: 18P13</strain>
    </source>
</reference>